<accession>A0A6A1WQ14</accession>
<name>A0A6A1WQ14_9ROSI</name>
<dbReference type="GO" id="GO:0003676">
    <property type="term" value="F:nucleic acid binding"/>
    <property type="evidence" value="ECO:0007669"/>
    <property type="project" value="InterPro"/>
</dbReference>
<dbReference type="EMBL" id="RXIC02000019">
    <property type="protein sequence ID" value="KAB1225848.1"/>
    <property type="molecule type" value="Genomic_DNA"/>
</dbReference>
<evidence type="ECO:0000259" key="2">
    <source>
        <dbReference type="PROSITE" id="PS50158"/>
    </source>
</evidence>
<reference evidence="3 4" key="1">
    <citation type="journal article" date="2019" name="Plant Biotechnol. J.">
        <title>The red bayberry genome and genetic basis of sex determination.</title>
        <authorList>
            <person name="Jia H.M."/>
            <person name="Jia H.J."/>
            <person name="Cai Q.L."/>
            <person name="Wang Y."/>
            <person name="Zhao H.B."/>
            <person name="Yang W.F."/>
            <person name="Wang G.Y."/>
            <person name="Li Y.H."/>
            <person name="Zhan D.L."/>
            <person name="Shen Y.T."/>
            <person name="Niu Q.F."/>
            <person name="Chang L."/>
            <person name="Qiu J."/>
            <person name="Zhao L."/>
            <person name="Xie H.B."/>
            <person name="Fu W.Y."/>
            <person name="Jin J."/>
            <person name="Li X.W."/>
            <person name="Jiao Y."/>
            <person name="Zhou C.C."/>
            <person name="Tu T."/>
            <person name="Chai C.Y."/>
            <person name="Gao J.L."/>
            <person name="Fan L.J."/>
            <person name="van de Weg E."/>
            <person name="Wang J.Y."/>
            <person name="Gao Z.S."/>
        </authorList>
    </citation>
    <scope>NUCLEOTIDE SEQUENCE [LARGE SCALE GENOMIC DNA]</scope>
    <source>
        <tissue evidence="3">Leaves</tissue>
    </source>
</reference>
<dbReference type="PANTHER" id="PTHR31286:SF178">
    <property type="entry name" value="DUF4283 DOMAIN-CONTAINING PROTEIN"/>
    <property type="match status" value="1"/>
</dbReference>
<dbReference type="InterPro" id="IPR001878">
    <property type="entry name" value="Znf_CCHC"/>
</dbReference>
<dbReference type="PROSITE" id="PS50158">
    <property type="entry name" value="ZF_CCHC"/>
    <property type="match status" value="1"/>
</dbReference>
<comment type="caution">
    <text evidence="3">The sequence shown here is derived from an EMBL/GenBank/DDBJ whole genome shotgun (WGS) entry which is preliminary data.</text>
</comment>
<keyword evidence="1" id="KW-0479">Metal-binding</keyword>
<proteinExistence type="predicted"/>
<keyword evidence="1" id="KW-0862">Zinc</keyword>
<feature type="domain" description="CCHC-type" evidence="2">
    <location>
        <begin position="185"/>
        <end position="198"/>
    </location>
</feature>
<evidence type="ECO:0000256" key="1">
    <source>
        <dbReference type="PROSITE-ProRule" id="PRU00047"/>
    </source>
</evidence>
<evidence type="ECO:0000313" key="3">
    <source>
        <dbReference type="EMBL" id="KAB1225848.1"/>
    </source>
</evidence>
<evidence type="ECO:0000313" key="4">
    <source>
        <dbReference type="Proteomes" id="UP000516437"/>
    </source>
</evidence>
<gene>
    <name evidence="3" type="ORF">CJ030_MR1G005227</name>
</gene>
<organism evidence="3 4">
    <name type="scientific">Morella rubra</name>
    <name type="common">Chinese bayberry</name>
    <dbReference type="NCBI Taxonomy" id="262757"/>
    <lineage>
        <taxon>Eukaryota</taxon>
        <taxon>Viridiplantae</taxon>
        <taxon>Streptophyta</taxon>
        <taxon>Embryophyta</taxon>
        <taxon>Tracheophyta</taxon>
        <taxon>Spermatophyta</taxon>
        <taxon>Magnoliopsida</taxon>
        <taxon>eudicotyledons</taxon>
        <taxon>Gunneridae</taxon>
        <taxon>Pentapetalae</taxon>
        <taxon>rosids</taxon>
        <taxon>fabids</taxon>
        <taxon>Fagales</taxon>
        <taxon>Myricaceae</taxon>
        <taxon>Morella</taxon>
    </lineage>
</organism>
<keyword evidence="4" id="KW-1185">Reference proteome</keyword>
<dbReference type="AlphaFoldDB" id="A0A6A1WQ14"/>
<dbReference type="Pfam" id="PF14111">
    <property type="entry name" value="DUF4283"/>
    <property type="match status" value="1"/>
</dbReference>
<dbReference type="InterPro" id="IPR025836">
    <property type="entry name" value="Zn_knuckle_CX2CX4HX4C"/>
</dbReference>
<dbReference type="Pfam" id="PF14392">
    <property type="entry name" value="zf-CCHC_4"/>
    <property type="match status" value="1"/>
</dbReference>
<dbReference type="InterPro" id="IPR025558">
    <property type="entry name" value="DUF4283"/>
</dbReference>
<dbReference type="InterPro" id="IPR040256">
    <property type="entry name" value="At4g02000-like"/>
</dbReference>
<dbReference type="PANTHER" id="PTHR31286">
    <property type="entry name" value="GLYCINE-RICH CELL WALL STRUCTURAL PROTEIN 1.8-LIKE"/>
    <property type="match status" value="1"/>
</dbReference>
<dbReference type="GO" id="GO:0008270">
    <property type="term" value="F:zinc ion binding"/>
    <property type="evidence" value="ECO:0007669"/>
    <property type="project" value="UniProtKB-KW"/>
</dbReference>
<dbReference type="OrthoDB" id="1750790at2759"/>
<keyword evidence="1" id="KW-0863">Zinc-finger</keyword>
<sequence>MAIDDGEGEDGGDYLLVGRLVSARPMNQAGIRTAIFRSWHFIPQLKVEEFDDTRFLFSFPSTFHRDRVLQQGPWNIKGCLLVLKEWILGDTLNVISFTSVAVWLQVHGLPLGSITKEVPMSARRRVGEVLEVDYRSSNRSWAATFVRVRVLLNIPCPLVLGFLMIREGKPPVWIQFKYERISSFCFNCGRLGHAADFCSLPPEHKEGMNQFGPLMKANGVEYRIFTRPEDLLSKMHSMKLHEEGNVNSKSCGETSSGGIGFGPLWGAGGPNPFKFTIPFTLIDEKDGLKSDLESPNILRPSSKRVHGFKRGSTDSIVDKGPSVVCGIKRRLPGWASETIAESALTGEENLPLAVWHLRAKKKRKDHAPIVLNTERGSESGPKPFRFEAFWARDNRSFRVVAAAWRRLCAGSPGHILCQKIKFTRERLREWNRVEFGPIQFRLKVLEASLDDLQRAGQCTLIKNLLCVMLLWISSVRKKSYGIVSHVSLGFPPLI</sequence>
<dbReference type="Proteomes" id="UP000516437">
    <property type="component" value="Chromosome 1"/>
</dbReference>
<protein>
    <recommendedName>
        <fullName evidence="2">CCHC-type domain-containing protein</fullName>
    </recommendedName>
</protein>